<feature type="transmembrane region" description="Helical" evidence="1">
    <location>
        <begin position="161"/>
        <end position="183"/>
    </location>
</feature>
<feature type="transmembrane region" description="Helical" evidence="1">
    <location>
        <begin position="106"/>
        <end position="126"/>
    </location>
</feature>
<keyword evidence="1" id="KW-1133">Transmembrane helix</keyword>
<evidence type="ECO:0000313" key="2">
    <source>
        <dbReference type="EMBL" id="KAH9321224.1"/>
    </source>
</evidence>
<evidence type="ECO:0000256" key="1">
    <source>
        <dbReference type="SAM" id="Phobius"/>
    </source>
</evidence>
<evidence type="ECO:0000313" key="3">
    <source>
        <dbReference type="Proteomes" id="UP000824469"/>
    </source>
</evidence>
<protein>
    <submittedName>
        <fullName evidence="2">Uncharacterized protein</fullName>
    </submittedName>
</protein>
<keyword evidence="1" id="KW-0812">Transmembrane</keyword>
<dbReference type="PANTHER" id="PTHR31963">
    <property type="entry name" value="RAS GUANINE NUCLEOTIDE EXCHANGE FACTOR K"/>
    <property type="match status" value="1"/>
</dbReference>
<accession>A0AA38GGI2</accession>
<dbReference type="Proteomes" id="UP000824469">
    <property type="component" value="Unassembled WGS sequence"/>
</dbReference>
<feature type="transmembrane region" description="Helical" evidence="1">
    <location>
        <begin position="270"/>
        <end position="293"/>
    </location>
</feature>
<reference evidence="2 3" key="1">
    <citation type="journal article" date="2021" name="Nat. Plants">
        <title>The Taxus genome provides insights into paclitaxel biosynthesis.</title>
        <authorList>
            <person name="Xiong X."/>
            <person name="Gou J."/>
            <person name="Liao Q."/>
            <person name="Li Y."/>
            <person name="Zhou Q."/>
            <person name="Bi G."/>
            <person name="Li C."/>
            <person name="Du R."/>
            <person name="Wang X."/>
            <person name="Sun T."/>
            <person name="Guo L."/>
            <person name="Liang H."/>
            <person name="Lu P."/>
            <person name="Wu Y."/>
            <person name="Zhang Z."/>
            <person name="Ro D.K."/>
            <person name="Shang Y."/>
            <person name="Huang S."/>
            <person name="Yan J."/>
        </authorList>
    </citation>
    <scope>NUCLEOTIDE SEQUENCE [LARGE SCALE GENOMIC DNA]</scope>
    <source>
        <strain evidence="2">Ta-2019</strain>
    </source>
</reference>
<feature type="non-terminal residue" evidence="2">
    <location>
        <position position="1"/>
    </location>
</feature>
<name>A0AA38GGI2_TAXCH</name>
<comment type="caution">
    <text evidence="2">The sequence shown here is derived from an EMBL/GenBank/DDBJ whole genome shotgun (WGS) entry which is preliminary data.</text>
</comment>
<dbReference type="Pfam" id="PF12056">
    <property type="entry name" value="DUF3537"/>
    <property type="match status" value="1"/>
</dbReference>
<feature type="transmembrane region" description="Helical" evidence="1">
    <location>
        <begin position="305"/>
        <end position="324"/>
    </location>
</feature>
<proteinExistence type="predicted"/>
<dbReference type="EMBL" id="JAHRHJ020000003">
    <property type="protein sequence ID" value="KAH9321224.1"/>
    <property type="molecule type" value="Genomic_DNA"/>
</dbReference>
<feature type="transmembrane region" description="Helical" evidence="1">
    <location>
        <begin position="69"/>
        <end position="91"/>
    </location>
</feature>
<dbReference type="OMA" id="EVQDGYQ"/>
<dbReference type="InterPro" id="IPR021924">
    <property type="entry name" value="DUF3537"/>
</dbReference>
<gene>
    <name evidence="2" type="ORF">KI387_015863</name>
</gene>
<dbReference type="PANTHER" id="PTHR31963:SF4">
    <property type="entry name" value="GUSTATORY RECEPTOR"/>
    <property type="match status" value="1"/>
</dbReference>
<keyword evidence="1" id="KW-0472">Membrane</keyword>
<organism evidence="2 3">
    <name type="scientific">Taxus chinensis</name>
    <name type="common">Chinese yew</name>
    <name type="synonym">Taxus wallichiana var. chinensis</name>
    <dbReference type="NCBI Taxonomy" id="29808"/>
    <lineage>
        <taxon>Eukaryota</taxon>
        <taxon>Viridiplantae</taxon>
        <taxon>Streptophyta</taxon>
        <taxon>Embryophyta</taxon>
        <taxon>Tracheophyta</taxon>
        <taxon>Spermatophyta</taxon>
        <taxon>Pinopsida</taxon>
        <taxon>Pinidae</taxon>
        <taxon>Conifers II</taxon>
        <taxon>Cupressales</taxon>
        <taxon>Taxaceae</taxon>
        <taxon>Taxus</taxon>
    </lineage>
</organism>
<dbReference type="AlphaFoldDB" id="A0AA38GGI2"/>
<feature type="transmembrane region" description="Helical" evidence="1">
    <location>
        <begin position="203"/>
        <end position="226"/>
    </location>
</feature>
<sequence>MDQAETFTEPFLGSSKDEVSELIRDDYHTTALESIDIKRSVSNLKDELWQFRLGLLWLGLEQLNVTHVVFSWILFLVFTFISPFCSVFLVVCHSCDNSEKHPFKELVQISESVLSVVGFLCLSAFLRTYGLRKMLFLDQIGKESAEVQHGYQKQLQDAFRLLVKVLLPCFIVELIHKIMWFAHASVNIPGISNHLVKNVIMCFLMMISWLYRAAVFLLVCVLFRLLCSLQILRFKGYFKLLESNPRCSLILKEHMRIRNQLIIISHRFRIFLLSSLITITLSQIASLFIITARSGALSFPEVGDLAVSSATQLIGFVLCLHGAAKITHTADRIVKFITRWHAVVSCIDLSSSSNNNIQALPILHVESHEDLESASASCTSITSIAGGAAGIKSPPRSYFKRQAL</sequence>
<keyword evidence="3" id="KW-1185">Reference proteome</keyword>